<dbReference type="RefSeq" id="WP_207071422.1">
    <property type="nucleotide sequence ID" value="NZ_JAFLND010000002.1"/>
</dbReference>
<protein>
    <submittedName>
        <fullName evidence="2">Collagen-like protein</fullName>
    </submittedName>
</protein>
<evidence type="ECO:0000313" key="3">
    <source>
        <dbReference type="Proteomes" id="UP000664163"/>
    </source>
</evidence>
<dbReference type="PROSITE" id="PS51257">
    <property type="entry name" value="PROKAR_LIPOPROTEIN"/>
    <property type="match status" value="1"/>
</dbReference>
<name>A0ABS3EXR9_9FLAO</name>
<evidence type="ECO:0000256" key="1">
    <source>
        <dbReference type="SAM" id="SignalP"/>
    </source>
</evidence>
<dbReference type="EMBL" id="JAFLND010000002">
    <property type="protein sequence ID" value="MBO0331049.1"/>
    <property type="molecule type" value="Genomic_DNA"/>
</dbReference>
<sequence>MKTLKFLSMAIMCMAMVLVSCTGDKGETGPQGEQGIAGVDGANGSDGVDGADGASCWDLNGNGVGDADEDINDDGNFDALDCQGTDGVDGNANVQIFDIDVTDSSGSSLLFNIPIDPAALPNYAMLFYLKNLGGLVYSVPGPMDGNNYYSRLYYDENDSTGTIRFYNNSDDTAYNVAAGYFTNLRIIAIETTTGAKNGQQSIMDELKAAGIDADDYDAVAEYFGLDK</sequence>
<feature type="signal peptide" evidence="1">
    <location>
        <begin position="1"/>
        <end position="22"/>
    </location>
</feature>
<feature type="chain" id="PRO_5047368268" evidence="1">
    <location>
        <begin position="23"/>
        <end position="227"/>
    </location>
</feature>
<keyword evidence="1" id="KW-0732">Signal</keyword>
<dbReference type="Gene3D" id="1.20.5.320">
    <property type="entry name" value="6-Phosphogluconate Dehydrogenase, domain 3"/>
    <property type="match status" value="1"/>
</dbReference>
<comment type="caution">
    <text evidence="2">The sequence shown here is derived from an EMBL/GenBank/DDBJ whole genome shotgun (WGS) entry which is preliminary data.</text>
</comment>
<gene>
    <name evidence="2" type="ORF">J0X13_10835</name>
</gene>
<evidence type="ECO:0000313" key="2">
    <source>
        <dbReference type="EMBL" id="MBO0331049.1"/>
    </source>
</evidence>
<reference evidence="2 3" key="1">
    <citation type="submission" date="2021-03" db="EMBL/GenBank/DDBJ databases">
        <title>Muricauda sp. CAU 1631 isolated from Incheon.</title>
        <authorList>
            <person name="Kim W."/>
        </authorList>
    </citation>
    <scope>NUCLEOTIDE SEQUENCE [LARGE SCALE GENOMIC DNA]</scope>
    <source>
        <strain evidence="2 3">CAU 1631</strain>
    </source>
</reference>
<proteinExistence type="predicted"/>
<organism evidence="2 3">
    <name type="scientific">[Muricauda] lutisoli</name>
    <dbReference type="NCBI Taxonomy" id="2816035"/>
    <lineage>
        <taxon>Bacteria</taxon>
        <taxon>Pseudomonadati</taxon>
        <taxon>Bacteroidota</taxon>
        <taxon>Flavobacteriia</taxon>
        <taxon>Flavobacteriales</taxon>
        <taxon>Flavobacteriaceae</taxon>
        <taxon>Allomuricauda</taxon>
    </lineage>
</organism>
<dbReference type="Proteomes" id="UP000664163">
    <property type="component" value="Unassembled WGS sequence"/>
</dbReference>
<accession>A0ABS3EXR9</accession>
<keyword evidence="3" id="KW-1185">Reference proteome</keyword>